<dbReference type="KEGG" id="izh:FEM41_01580"/>
<dbReference type="GO" id="GO:0043565">
    <property type="term" value="F:sequence-specific DNA binding"/>
    <property type="evidence" value="ECO:0007669"/>
    <property type="project" value="UniProtKB-ARBA"/>
</dbReference>
<dbReference type="InterPro" id="IPR010985">
    <property type="entry name" value="Ribbon_hlx_hlx"/>
</dbReference>
<dbReference type="GO" id="GO:0006355">
    <property type="term" value="P:regulation of DNA-templated transcription"/>
    <property type="evidence" value="ECO:0007669"/>
    <property type="project" value="InterPro"/>
</dbReference>
<dbReference type="RefSeq" id="WP_138093790.1">
    <property type="nucleotide sequence ID" value="NZ_CP040428.1"/>
</dbReference>
<dbReference type="OrthoDB" id="517418at2"/>
<dbReference type="AlphaFoldDB" id="A0A4P8YF25"/>
<evidence type="ECO:0000313" key="2">
    <source>
        <dbReference type="Proteomes" id="UP000302163"/>
    </source>
</evidence>
<dbReference type="InterPro" id="IPR013321">
    <property type="entry name" value="Arc_rbn_hlx_hlx"/>
</dbReference>
<protein>
    <recommendedName>
        <fullName evidence="3">ParG</fullName>
    </recommendedName>
</protein>
<keyword evidence="2" id="KW-1185">Reference proteome</keyword>
<accession>A0A4P8YF25</accession>
<dbReference type="SUPFAM" id="SSF47598">
    <property type="entry name" value="Ribbon-helix-helix"/>
    <property type="match status" value="1"/>
</dbReference>
<reference evidence="1 2" key="1">
    <citation type="submission" date="2019-05" db="EMBL/GenBank/DDBJ databases">
        <title>Complete genome sequence of Izhakiella calystegiae KSNA2, an endophyte isolated from beach morning glory (Calystegia soldanella).</title>
        <authorList>
            <person name="Jiang L."/>
            <person name="Jeong J.C."/>
            <person name="Kim C.Y."/>
            <person name="Kim D.H."/>
            <person name="Kim S.W."/>
            <person name="Lee j."/>
        </authorList>
    </citation>
    <scope>NUCLEOTIDE SEQUENCE [LARGE SCALE GENOMIC DNA]</scope>
    <source>
        <strain evidence="1 2">KSNA2</strain>
    </source>
</reference>
<dbReference type="Proteomes" id="UP000302163">
    <property type="component" value="Chromosome"/>
</dbReference>
<dbReference type="Gene3D" id="1.10.1220.10">
    <property type="entry name" value="Met repressor-like"/>
    <property type="match status" value="1"/>
</dbReference>
<sequence>MKMKLGQNRNTVQAVNSLRNATGLTKKLQMNIPEELHKSFKMACLKADMDMTEVTTTLIKQWLKERGED</sequence>
<proteinExistence type="predicted"/>
<evidence type="ECO:0008006" key="3">
    <source>
        <dbReference type="Google" id="ProtNLM"/>
    </source>
</evidence>
<gene>
    <name evidence="1" type="ORF">FEM41_01580</name>
</gene>
<dbReference type="InterPro" id="IPR015354">
    <property type="entry name" value="DNA_partition_ParG"/>
</dbReference>
<organism evidence="1 2">
    <name type="scientific">Jejubacter calystegiae</name>
    <dbReference type="NCBI Taxonomy" id="2579935"/>
    <lineage>
        <taxon>Bacteria</taxon>
        <taxon>Pseudomonadati</taxon>
        <taxon>Pseudomonadota</taxon>
        <taxon>Gammaproteobacteria</taxon>
        <taxon>Enterobacterales</taxon>
        <taxon>Enterobacteriaceae</taxon>
        <taxon>Jejubacter</taxon>
    </lineage>
</organism>
<dbReference type="EMBL" id="CP040428">
    <property type="protein sequence ID" value="QCT18423.1"/>
    <property type="molecule type" value="Genomic_DNA"/>
</dbReference>
<dbReference type="Pfam" id="PF09274">
    <property type="entry name" value="ParG"/>
    <property type="match status" value="1"/>
</dbReference>
<evidence type="ECO:0000313" key="1">
    <source>
        <dbReference type="EMBL" id="QCT18423.1"/>
    </source>
</evidence>
<name>A0A4P8YF25_9ENTR</name>